<proteinExistence type="predicted"/>
<gene>
    <name evidence="1" type="ORF">VNO78_30424</name>
</gene>
<dbReference type="Proteomes" id="UP001386955">
    <property type="component" value="Unassembled WGS sequence"/>
</dbReference>
<name>A0AAN9RXB2_PSOTE</name>
<evidence type="ECO:0000313" key="2">
    <source>
        <dbReference type="Proteomes" id="UP001386955"/>
    </source>
</evidence>
<keyword evidence="2" id="KW-1185">Reference proteome</keyword>
<accession>A0AAN9RXB2</accession>
<organism evidence="1 2">
    <name type="scientific">Psophocarpus tetragonolobus</name>
    <name type="common">Winged bean</name>
    <name type="synonym">Dolichos tetragonolobus</name>
    <dbReference type="NCBI Taxonomy" id="3891"/>
    <lineage>
        <taxon>Eukaryota</taxon>
        <taxon>Viridiplantae</taxon>
        <taxon>Streptophyta</taxon>
        <taxon>Embryophyta</taxon>
        <taxon>Tracheophyta</taxon>
        <taxon>Spermatophyta</taxon>
        <taxon>Magnoliopsida</taxon>
        <taxon>eudicotyledons</taxon>
        <taxon>Gunneridae</taxon>
        <taxon>Pentapetalae</taxon>
        <taxon>rosids</taxon>
        <taxon>fabids</taxon>
        <taxon>Fabales</taxon>
        <taxon>Fabaceae</taxon>
        <taxon>Papilionoideae</taxon>
        <taxon>50 kb inversion clade</taxon>
        <taxon>NPAAA clade</taxon>
        <taxon>indigoferoid/millettioid clade</taxon>
        <taxon>Phaseoleae</taxon>
        <taxon>Psophocarpus</taxon>
    </lineage>
</organism>
<reference evidence="1 2" key="1">
    <citation type="submission" date="2024-01" db="EMBL/GenBank/DDBJ databases">
        <title>The genomes of 5 underutilized Papilionoideae crops provide insights into root nodulation and disease resistanc.</title>
        <authorList>
            <person name="Jiang F."/>
        </authorList>
    </citation>
    <scope>NUCLEOTIDE SEQUENCE [LARGE SCALE GENOMIC DNA]</scope>
    <source>
        <strain evidence="1">DUOXIRENSHENG_FW03</strain>
        <tissue evidence="1">Leaves</tissue>
    </source>
</reference>
<comment type="caution">
    <text evidence="1">The sequence shown here is derived from an EMBL/GenBank/DDBJ whole genome shotgun (WGS) entry which is preliminary data.</text>
</comment>
<dbReference type="AlphaFoldDB" id="A0AAN9RXB2"/>
<dbReference type="EMBL" id="JAYMYS010000008">
    <property type="protein sequence ID" value="KAK7384723.1"/>
    <property type="molecule type" value="Genomic_DNA"/>
</dbReference>
<sequence length="75" mass="8235">MGAESKPYHASGDEADEVRDWGFGGGVVDRVFDEVQDGDDKELAIAGFDFGSVGGDEEGFEVDKRGCSEEWMRER</sequence>
<protein>
    <submittedName>
        <fullName evidence="1">Uncharacterized protein</fullName>
    </submittedName>
</protein>
<evidence type="ECO:0000313" key="1">
    <source>
        <dbReference type="EMBL" id="KAK7384723.1"/>
    </source>
</evidence>